<name>A0A6U0FIE0_9STRA</name>
<dbReference type="EMBL" id="HBGV01005865">
    <property type="protein sequence ID" value="CAD9480542.1"/>
    <property type="molecule type" value="Transcribed_RNA"/>
</dbReference>
<organism evidence="2">
    <name type="scientific">Helicotheca tamesis</name>
    <dbReference type="NCBI Taxonomy" id="374047"/>
    <lineage>
        <taxon>Eukaryota</taxon>
        <taxon>Sar</taxon>
        <taxon>Stramenopiles</taxon>
        <taxon>Ochrophyta</taxon>
        <taxon>Bacillariophyta</taxon>
        <taxon>Mediophyceae</taxon>
        <taxon>Lithodesmiophycidae</taxon>
        <taxon>Lithodesmiales</taxon>
        <taxon>Lithodesmiaceae</taxon>
        <taxon>Helicotheca</taxon>
    </lineage>
</organism>
<evidence type="ECO:0000313" key="3">
    <source>
        <dbReference type="EMBL" id="CAD9480545.1"/>
    </source>
</evidence>
<evidence type="ECO:0000313" key="2">
    <source>
        <dbReference type="EMBL" id="CAD9480542.1"/>
    </source>
</evidence>
<proteinExistence type="predicted"/>
<reference evidence="2" key="1">
    <citation type="submission" date="2021-01" db="EMBL/GenBank/DDBJ databases">
        <authorList>
            <person name="Corre E."/>
            <person name="Pelletier E."/>
            <person name="Niang G."/>
            <person name="Scheremetjew M."/>
            <person name="Finn R."/>
            <person name="Kale V."/>
            <person name="Holt S."/>
            <person name="Cochrane G."/>
            <person name="Meng A."/>
            <person name="Brown T."/>
            <person name="Cohen L."/>
        </authorList>
    </citation>
    <scope>NUCLEOTIDE SEQUENCE</scope>
    <source>
        <strain evidence="2">CCMP826</strain>
    </source>
</reference>
<accession>A0A6U0FIE0</accession>
<feature type="region of interest" description="Disordered" evidence="1">
    <location>
        <begin position="32"/>
        <end position="54"/>
    </location>
</feature>
<gene>
    <name evidence="2" type="ORF">HTAM1171_LOCUS3536</name>
    <name evidence="3" type="ORF">HTAM1171_LOCUS3537</name>
</gene>
<sequence length="178" mass="17750">MGKTPFKRLSNAISGGAKAVGDGAKAVGSTVGDGAKAVGSGAKSVGSTVGDGAKSVGSTVGGAVGSGAKKVGSGARKVSDSAKSIGGGVVKSNGGSERVVFRRSLAERSLVVEDDDYVELSPEAKGLLLFAPVIGGFYLSLTVYKFTGSFYSFVFAPAYCAGKSVQVALRFVKHFVAG</sequence>
<dbReference type="EMBL" id="HBGV01005866">
    <property type="protein sequence ID" value="CAD9480545.1"/>
    <property type="molecule type" value="Transcribed_RNA"/>
</dbReference>
<evidence type="ECO:0000256" key="1">
    <source>
        <dbReference type="SAM" id="MobiDB-lite"/>
    </source>
</evidence>
<protein>
    <submittedName>
        <fullName evidence="2">Uncharacterized protein</fullName>
    </submittedName>
</protein>
<dbReference type="AlphaFoldDB" id="A0A6U0FIE0"/>